<protein>
    <submittedName>
        <fullName evidence="6">Putative Tapt1 family protein</fullName>
    </submittedName>
</protein>
<dbReference type="InterPro" id="IPR008010">
    <property type="entry name" value="Tatp1"/>
</dbReference>
<dbReference type="STRING" id="74649.A0A2P6RQS2"/>
<keyword evidence="5" id="KW-0472">Membrane</keyword>
<keyword evidence="4" id="KW-1133">Transmembrane helix</keyword>
<dbReference type="PANTHER" id="PTHR13317">
    <property type="entry name" value="TRANSMEMBRANE ANTERIOR POSTERIOR TRANSFORMATION PROTEIN 1 HOMOLOG"/>
    <property type="match status" value="1"/>
</dbReference>
<evidence type="ECO:0000313" key="6">
    <source>
        <dbReference type="EMBL" id="PRQ48760.1"/>
    </source>
</evidence>
<keyword evidence="3" id="KW-0812">Transmembrane</keyword>
<comment type="caution">
    <text evidence="6">The sequence shown here is derived from an EMBL/GenBank/DDBJ whole genome shotgun (WGS) entry which is preliminary data.</text>
</comment>
<accession>A0A2P6RQS2</accession>
<dbReference type="Proteomes" id="UP000238479">
    <property type="component" value="Chromosome 2"/>
</dbReference>
<evidence type="ECO:0000256" key="3">
    <source>
        <dbReference type="ARBA" id="ARBA00022692"/>
    </source>
</evidence>
<comment type="subcellular location">
    <subcellularLocation>
        <location evidence="1">Membrane</location>
        <topology evidence="1">Multi-pass membrane protein</topology>
    </subcellularLocation>
</comment>
<evidence type="ECO:0000256" key="4">
    <source>
        <dbReference type="ARBA" id="ARBA00022989"/>
    </source>
</evidence>
<organism evidence="6 7">
    <name type="scientific">Rosa chinensis</name>
    <name type="common">China rose</name>
    <dbReference type="NCBI Taxonomy" id="74649"/>
    <lineage>
        <taxon>Eukaryota</taxon>
        <taxon>Viridiplantae</taxon>
        <taxon>Streptophyta</taxon>
        <taxon>Embryophyta</taxon>
        <taxon>Tracheophyta</taxon>
        <taxon>Spermatophyta</taxon>
        <taxon>Magnoliopsida</taxon>
        <taxon>eudicotyledons</taxon>
        <taxon>Gunneridae</taxon>
        <taxon>Pentapetalae</taxon>
        <taxon>rosids</taxon>
        <taxon>fabids</taxon>
        <taxon>Rosales</taxon>
        <taxon>Rosaceae</taxon>
        <taxon>Rosoideae</taxon>
        <taxon>Rosoideae incertae sedis</taxon>
        <taxon>Rosa</taxon>
    </lineage>
</organism>
<evidence type="ECO:0000256" key="2">
    <source>
        <dbReference type="ARBA" id="ARBA00008803"/>
    </source>
</evidence>
<sequence>MFLCISTAKSKGGDGSLIGNDSKRSMGPVFSTFVYEEGSENDFLRTRSGDYLYLGIVIVVVLCLVCENYKLHNWKADRVLGTNYVKFYTQYDLALCVQYLVELRVLVIWCLSAITLSSCIVAHNNDLFALLVSYNFAEIKSNVFKRYSKENIHSLVYFDSVERFHIYAFIIFILAQNILEETFDGKLF</sequence>
<evidence type="ECO:0000313" key="7">
    <source>
        <dbReference type="Proteomes" id="UP000238479"/>
    </source>
</evidence>
<proteinExistence type="inferred from homology"/>
<evidence type="ECO:0000256" key="1">
    <source>
        <dbReference type="ARBA" id="ARBA00004141"/>
    </source>
</evidence>
<dbReference type="Pfam" id="PF05346">
    <property type="entry name" value="DUF747"/>
    <property type="match status" value="1"/>
</dbReference>
<dbReference type="AlphaFoldDB" id="A0A2P6RQS2"/>
<reference evidence="6 7" key="1">
    <citation type="journal article" date="2018" name="Nat. Genet.">
        <title>The Rosa genome provides new insights in the design of modern roses.</title>
        <authorList>
            <person name="Bendahmane M."/>
        </authorList>
    </citation>
    <scope>NUCLEOTIDE SEQUENCE [LARGE SCALE GENOMIC DNA]</scope>
    <source>
        <strain evidence="7">cv. Old Blush</strain>
    </source>
</reference>
<dbReference type="Gramene" id="PRQ48760">
    <property type="protein sequence ID" value="PRQ48760"/>
    <property type="gene ID" value="RchiOBHm_Chr2g0114371"/>
</dbReference>
<dbReference type="PANTHER" id="PTHR13317:SF4">
    <property type="entry name" value="TRANSMEMBRANE ANTERIOR POSTERIOR TRANSFORMATION PROTEIN 1 HOMOLOG"/>
    <property type="match status" value="1"/>
</dbReference>
<name>A0A2P6RQS2_ROSCH</name>
<gene>
    <name evidence="6" type="ORF">RchiOBHm_Chr2g0114371</name>
</gene>
<dbReference type="GO" id="GO:0005789">
    <property type="term" value="C:endoplasmic reticulum membrane"/>
    <property type="evidence" value="ECO:0007669"/>
    <property type="project" value="TreeGrafter"/>
</dbReference>
<dbReference type="EMBL" id="PDCK01000040">
    <property type="protein sequence ID" value="PRQ48760.1"/>
    <property type="molecule type" value="Genomic_DNA"/>
</dbReference>
<evidence type="ECO:0000256" key="5">
    <source>
        <dbReference type="ARBA" id="ARBA00023136"/>
    </source>
</evidence>
<comment type="similarity">
    <text evidence="2">Belongs to the TAPT1 family.</text>
</comment>
<keyword evidence="7" id="KW-1185">Reference proteome</keyword>